<evidence type="ECO:0000313" key="3">
    <source>
        <dbReference type="Proteomes" id="UP000030700"/>
    </source>
</evidence>
<dbReference type="AlphaFoldDB" id="A0A0S6VS13"/>
<proteinExistence type="predicted"/>
<accession>A0A0S6VS13</accession>
<gene>
    <name evidence="2" type="ORF">U14_01297</name>
</gene>
<feature type="domain" description="MEDS" evidence="1">
    <location>
        <begin position="22"/>
        <end position="181"/>
    </location>
</feature>
<keyword evidence="3" id="KW-1185">Reference proteome</keyword>
<evidence type="ECO:0000313" key="2">
    <source>
        <dbReference type="EMBL" id="GAK50071.1"/>
    </source>
</evidence>
<name>A0A0S6VS13_9BACT</name>
<sequence>MNASQQGIMLGFTQESFPESGHICLIYENDEQRRKIVAQYLAAGVRQGELVRYFTDETTPETIRSWLLDMGVELPEVEEKGSFMIAQAENAYCPSGRFEPQAMIDGCVHRYDLAKQAGYHGVRSTGEMTWVLKGLPGSDRVLEYEALLNTVSSTFPHSGMCQYDARVFDGATLFKVIQIHPYMIAQGQVVRNPYYLPPQEFLAELTSKQS</sequence>
<evidence type="ECO:0000259" key="1">
    <source>
        <dbReference type="Pfam" id="PF14417"/>
    </source>
</evidence>
<reference evidence="2" key="1">
    <citation type="journal article" date="2015" name="PeerJ">
        <title>First genomic representation of candidate bacterial phylum KSB3 points to enhanced environmental sensing as a trigger of wastewater bulking.</title>
        <authorList>
            <person name="Sekiguchi Y."/>
            <person name="Ohashi A."/>
            <person name="Parks D.H."/>
            <person name="Yamauchi T."/>
            <person name="Tyson G.W."/>
            <person name="Hugenholtz P."/>
        </authorList>
    </citation>
    <scope>NUCLEOTIDE SEQUENCE [LARGE SCALE GENOMIC DNA]</scope>
</reference>
<dbReference type="EMBL" id="DF820455">
    <property type="protein sequence ID" value="GAK50071.1"/>
    <property type="molecule type" value="Genomic_DNA"/>
</dbReference>
<protein>
    <submittedName>
        <fullName evidence="2">Conserved domain protein</fullName>
    </submittedName>
</protein>
<dbReference type="Proteomes" id="UP000030700">
    <property type="component" value="Unassembled WGS sequence"/>
</dbReference>
<organism evidence="2">
    <name type="scientific">Candidatus Moduliflexus flocculans</name>
    <dbReference type="NCBI Taxonomy" id="1499966"/>
    <lineage>
        <taxon>Bacteria</taxon>
        <taxon>Candidatus Moduliflexota</taxon>
        <taxon>Candidatus Moduliflexia</taxon>
        <taxon>Candidatus Moduliflexales</taxon>
        <taxon>Candidatus Moduliflexaceae</taxon>
    </lineage>
</organism>
<dbReference type="Pfam" id="PF14417">
    <property type="entry name" value="MEDS"/>
    <property type="match status" value="1"/>
</dbReference>
<dbReference type="STRING" id="1499966.U14_01297"/>
<dbReference type="HOGENOM" id="CLU_108937_0_0_0"/>
<dbReference type="InterPro" id="IPR025847">
    <property type="entry name" value="MEDS_domain"/>
</dbReference>